<organism evidence="1 2">
    <name type="scientific">Canavalia gladiata</name>
    <name type="common">Sword bean</name>
    <name type="synonym">Dolichos gladiatus</name>
    <dbReference type="NCBI Taxonomy" id="3824"/>
    <lineage>
        <taxon>Eukaryota</taxon>
        <taxon>Viridiplantae</taxon>
        <taxon>Streptophyta</taxon>
        <taxon>Embryophyta</taxon>
        <taxon>Tracheophyta</taxon>
        <taxon>Spermatophyta</taxon>
        <taxon>Magnoliopsida</taxon>
        <taxon>eudicotyledons</taxon>
        <taxon>Gunneridae</taxon>
        <taxon>Pentapetalae</taxon>
        <taxon>rosids</taxon>
        <taxon>fabids</taxon>
        <taxon>Fabales</taxon>
        <taxon>Fabaceae</taxon>
        <taxon>Papilionoideae</taxon>
        <taxon>50 kb inversion clade</taxon>
        <taxon>NPAAA clade</taxon>
        <taxon>indigoferoid/millettioid clade</taxon>
        <taxon>Phaseoleae</taxon>
        <taxon>Canavalia</taxon>
    </lineage>
</organism>
<comment type="caution">
    <text evidence="1">The sequence shown here is derived from an EMBL/GenBank/DDBJ whole genome shotgun (WGS) entry which is preliminary data.</text>
</comment>
<dbReference type="Proteomes" id="UP001367508">
    <property type="component" value="Unassembled WGS sequence"/>
</dbReference>
<dbReference type="PANTHER" id="PTHR43657">
    <property type="entry name" value="TRYPTOPHAN RNA-BINDING ATTENUATOR PROTEIN-LIKE PROTEIN"/>
    <property type="match status" value="1"/>
</dbReference>
<keyword evidence="2" id="KW-1185">Reference proteome</keyword>
<dbReference type="EMBL" id="JAYMYQ010000006">
    <property type="protein sequence ID" value="KAK7323594.1"/>
    <property type="molecule type" value="Genomic_DNA"/>
</dbReference>
<evidence type="ECO:0000313" key="2">
    <source>
        <dbReference type="Proteomes" id="UP001367508"/>
    </source>
</evidence>
<evidence type="ECO:0000313" key="1">
    <source>
        <dbReference type="EMBL" id="KAK7323594.1"/>
    </source>
</evidence>
<reference evidence="1 2" key="1">
    <citation type="submission" date="2024-01" db="EMBL/GenBank/DDBJ databases">
        <title>The genomes of 5 underutilized Papilionoideae crops provide insights into root nodulation and disease resistanc.</title>
        <authorList>
            <person name="Jiang F."/>
        </authorList>
    </citation>
    <scope>NUCLEOTIDE SEQUENCE [LARGE SCALE GENOMIC DNA]</scope>
    <source>
        <strain evidence="1">LVBAO_FW01</strain>
        <tissue evidence="1">Leaves</tissue>
    </source>
</reference>
<dbReference type="AlphaFoldDB" id="A0AAN9KU44"/>
<dbReference type="PANTHER" id="PTHR43657:SF1">
    <property type="entry name" value="ALTERED INHERITANCE OF MITOCHONDRIA PROTEIN 24, MITOCHONDRIAL"/>
    <property type="match status" value="1"/>
</dbReference>
<sequence length="118" mass="13150">MRLNLRLFSFAKTSSSPANTLNSIRRSLLLYNCLKPRIKSHTPVESNPCVSTMAVPAPVFSTPFQPYIYQGPQEASVPSQILRGEAQVVWITSKPEGKIIAKPDPMCLMSRFIEIENA</sequence>
<proteinExistence type="predicted"/>
<protein>
    <submittedName>
        <fullName evidence="1">Uncharacterized protein</fullName>
    </submittedName>
</protein>
<accession>A0AAN9KU44</accession>
<name>A0AAN9KU44_CANGL</name>
<gene>
    <name evidence="1" type="ORF">VNO77_27072</name>
</gene>